<dbReference type="Gene3D" id="2.60.40.2700">
    <property type="match status" value="1"/>
</dbReference>
<name>A0A9X3S0K1_9ACTN</name>
<evidence type="ECO:0000313" key="3">
    <source>
        <dbReference type="Proteomes" id="UP001149140"/>
    </source>
</evidence>
<dbReference type="PANTHER" id="PTHR48098">
    <property type="entry name" value="ENTEROCHELIN ESTERASE-RELATED"/>
    <property type="match status" value="1"/>
</dbReference>
<evidence type="ECO:0000256" key="1">
    <source>
        <dbReference type="SAM" id="SignalP"/>
    </source>
</evidence>
<proteinExistence type="predicted"/>
<feature type="signal peptide" evidence="1">
    <location>
        <begin position="1"/>
        <end position="29"/>
    </location>
</feature>
<dbReference type="InterPro" id="IPR000801">
    <property type="entry name" value="Esterase-like"/>
</dbReference>
<dbReference type="EMBL" id="JAPDOD010000002">
    <property type="protein sequence ID" value="MDA0159271.1"/>
    <property type="molecule type" value="Genomic_DNA"/>
</dbReference>
<feature type="chain" id="PRO_5040925158" evidence="1">
    <location>
        <begin position="30"/>
        <end position="795"/>
    </location>
</feature>
<dbReference type="InterPro" id="IPR050583">
    <property type="entry name" value="Mycobacterial_A85_antigen"/>
</dbReference>
<organism evidence="2 3">
    <name type="scientific">Solirubrobacter ginsenosidimutans</name>
    <dbReference type="NCBI Taxonomy" id="490573"/>
    <lineage>
        <taxon>Bacteria</taxon>
        <taxon>Bacillati</taxon>
        <taxon>Actinomycetota</taxon>
        <taxon>Thermoleophilia</taxon>
        <taxon>Solirubrobacterales</taxon>
        <taxon>Solirubrobacteraceae</taxon>
        <taxon>Solirubrobacter</taxon>
    </lineage>
</organism>
<dbReference type="Pfam" id="PF00756">
    <property type="entry name" value="Esterase"/>
    <property type="match status" value="1"/>
</dbReference>
<protein>
    <submittedName>
        <fullName evidence="2">Esterase family protein</fullName>
    </submittedName>
</protein>
<keyword evidence="3" id="KW-1185">Reference proteome</keyword>
<keyword evidence="1" id="KW-0732">Signal</keyword>
<dbReference type="Gene3D" id="3.40.50.1820">
    <property type="entry name" value="alpha/beta hydrolase"/>
    <property type="match status" value="1"/>
</dbReference>
<dbReference type="AlphaFoldDB" id="A0A9X3S0K1"/>
<dbReference type="SUPFAM" id="SSF53474">
    <property type="entry name" value="alpha/beta-Hydrolases"/>
    <property type="match status" value="1"/>
</dbReference>
<comment type="caution">
    <text evidence="2">The sequence shown here is derived from an EMBL/GenBank/DDBJ whole genome shotgun (WGS) entry which is preliminary data.</text>
</comment>
<sequence>MLSFSPARRVCAGMFAVAAMLAVPGPAHAAAPLKADITFGNSVVDSHLHGRVYLLLRPGTNQDPLSSVSATGSTLVYGKDISDVAPGQSVSVSGGGDGFEGVYGFPKASLDDLPSGTYTVRAFFNVYETAHRSDGSTVDMHFPCGDGGRPFSSPGNLRSAMQTVTIDRNQDTSLALTLAEKLTPAQAVPAGGTCQQGNPAESAHVKQVKIKSEVLSKFWGRDMYVAATVLLPWDYDDPANAGKRYPVVYSQGHYSTGVPFGFSETATTGLSGWWRDPANPKLIGVSFRTENPFYDDSYVVNSPNLGPYADAINDELIPKLDAMFRTIARPYARALTGGSTGGWITVANQIFRPDLFGSAWSGYPDSLDFNAHQTVDLYNAGSAYVEDNGDVIPSSHSYNTTTGVDTVTLTMPAENHFELAVGNRSRSQVGQWDIWNAAFGAQGANCYPLEPWNKVTGAIDHGAVDKWKAMDMSEVLTDHWATLGPVLRDKLHIWVGTQDTYYLNEGVKAFQDTVERLSGSTNYATFTYGPGQPHGYTPYASTQAMLTDIANYITAHTPPAGQPDPDLSAARGNRWADVSGHSCATRTPAHPAITGAAAVGSTLTANPGDWDSGMAFSYQWKRDGAAIDGATGSTYTTVTADVTHAITVAVTGAKLGYDTTTQTSDPLTVTPKTSSVSGSVGGSVPATLSLTLGAPASFGAFTPGLMKDYTATTSATVVSTAGDASLTVSDPGHLTNGTFSLPSALQVAFSKSAWAAPVSNDNVTITFNQHIDAGDALRTGAYSKTLTFTLATTTP</sequence>
<dbReference type="Proteomes" id="UP001149140">
    <property type="component" value="Unassembled WGS sequence"/>
</dbReference>
<dbReference type="InterPro" id="IPR029058">
    <property type="entry name" value="AB_hydrolase_fold"/>
</dbReference>
<reference evidence="2" key="1">
    <citation type="submission" date="2022-10" db="EMBL/GenBank/DDBJ databases">
        <title>The WGS of Solirubrobacter ginsenosidimutans DSM 21036.</title>
        <authorList>
            <person name="Jiang Z."/>
        </authorList>
    </citation>
    <scope>NUCLEOTIDE SEQUENCE</scope>
    <source>
        <strain evidence="2">DSM 21036</strain>
    </source>
</reference>
<evidence type="ECO:0000313" key="2">
    <source>
        <dbReference type="EMBL" id="MDA0159271.1"/>
    </source>
</evidence>
<dbReference type="PANTHER" id="PTHR48098:SF3">
    <property type="entry name" value="IRON(III) ENTEROBACTIN ESTERASE"/>
    <property type="match status" value="1"/>
</dbReference>
<accession>A0A9X3S0K1</accession>
<dbReference type="RefSeq" id="WP_270037947.1">
    <property type="nucleotide sequence ID" value="NZ_JAPDOD010000002.1"/>
</dbReference>
<gene>
    <name evidence="2" type="ORF">OM076_03250</name>
</gene>